<comment type="caution">
    <text evidence="3">The sequence shown here is derived from an EMBL/GenBank/DDBJ whole genome shotgun (WGS) entry which is preliminary data.</text>
</comment>
<dbReference type="Proteomes" id="UP000618952">
    <property type="component" value="Unassembled WGS sequence"/>
</dbReference>
<name>A0ABR7QHE4_9FLAO</name>
<dbReference type="InterPro" id="IPR013783">
    <property type="entry name" value="Ig-like_fold"/>
</dbReference>
<evidence type="ECO:0000256" key="1">
    <source>
        <dbReference type="ARBA" id="ARBA00022729"/>
    </source>
</evidence>
<evidence type="ECO:0000313" key="4">
    <source>
        <dbReference type="Proteomes" id="UP000618952"/>
    </source>
</evidence>
<keyword evidence="1" id="KW-0732">Signal</keyword>
<dbReference type="Gene3D" id="2.60.40.740">
    <property type="match status" value="1"/>
</dbReference>
<keyword evidence="4" id="KW-1185">Reference proteome</keyword>
<gene>
    <name evidence="3" type="ORF">H4O18_01215</name>
</gene>
<evidence type="ECO:0000313" key="3">
    <source>
        <dbReference type="EMBL" id="MBC8766600.1"/>
    </source>
</evidence>
<dbReference type="EMBL" id="JACLHY010000001">
    <property type="protein sequence ID" value="MBC8766600.1"/>
    <property type="molecule type" value="Genomic_DNA"/>
</dbReference>
<proteinExistence type="predicted"/>
<evidence type="ECO:0000259" key="2">
    <source>
        <dbReference type="PROSITE" id="PS50835"/>
    </source>
</evidence>
<dbReference type="Gene3D" id="2.60.40.10">
    <property type="entry name" value="Immunoglobulins"/>
    <property type="match status" value="3"/>
</dbReference>
<dbReference type="RefSeq" id="WP_187581279.1">
    <property type="nucleotide sequence ID" value="NZ_JACLHY010000001.1"/>
</dbReference>
<dbReference type="Pfam" id="PF13573">
    <property type="entry name" value="SprB"/>
    <property type="match status" value="9"/>
</dbReference>
<dbReference type="NCBIfam" id="TIGR04183">
    <property type="entry name" value="Por_Secre_tail"/>
    <property type="match status" value="1"/>
</dbReference>
<organism evidence="3 4">
    <name type="scientific">Arenibacter arenosicollis</name>
    <dbReference type="NCBI Taxonomy" id="2762274"/>
    <lineage>
        <taxon>Bacteria</taxon>
        <taxon>Pseudomonadati</taxon>
        <taxon>Bacteroidota</taxon>
        <taxon>Flavobacteriia</taxon>
        <taxon>Flavobacteriales</taxon>
        <taxon>Flavobacteriaceae</taxon>
        <taxon>Arenibacter</taxon>
    </lineage>
</organism>
<accession>A0ABR7QHE4</accession>
<dbReference type="InterPro" id="IPR007110">
    <property type="entry name" value="Ig-like_dom"/>
</dbReference>
<dbReference type="InterPro" id="IPR026444">
    <property type="entry name" value="Secre_tail"/>
</dbReference>
<dbReference type="Pfam" id="PF18962">
    <property type="entry name" value="Por_Secre_tail"/>
    <property type="match status" value="1"/>
</dbReference>
<protein>
    <submittedName>
        <fullName evidence="3">T9SS type A sorting domain-containing protein</fullName>
    </submittedName>
</protein>
<feature type="domain" description="Ig-like" evidence="2">
    <location>
        <begin position="1335"/>
        <end position="1423"/>
    </location>
</feature>
<dbReference type="InterPro" id="IPR025667">
    <property type="entry name" value="SprB_repeat"/>
</dbReference>
<reference evidence="3 4" key="1">
    <citation type="submission" date="2020-08" db="EMBL/GenBank/DDBJ databases">
        <title>Arenibacter gaetbuli sp. nov., isolated from a sand dune.</title>
        <authorList>
            <person name="Park S."/>
            <person name="Yoon J.-H."/>
        </authorList>
    </citation>
    <scope>NUCLEOTIDE SEQUENCE [LARGE SCALE GENOMIC DNA]</scope>
    <source>
        <strain evidence="3 4">BSSL-BM3</strain>
    </source>
</reference>
<sequence length="1918" mass="206202">MRKWKRLPLFLFFCLISFYAKGQYSYVIKHSIEFYGSNALYDISASGRGLLTEIGDDNGLSSSGQIVFTSNTQITEVFVTLRTDNCGSKRISIPISTPRCNLSEEYISNCADEIDIIYFGFFEVIKPELIADNNNDLNSRDICDSQEFLISNLKNSCTRVNYAVDYFIGSSTTPKELLKYQSRSEYFSFIPSNIPELKPDDLLRLQIRFTEDAPPNGPERSPEVRFNILDCSIQLRDNDPIQYTNATCNNNKDGTVTLNFKNNVGNGFEMRYFIFQGEPTDFNGNVESESKNEFPNEVFDEVRYSPPGPNNPNGLGNLVPNGDGTFRGTYTLLEGINRSLNPPLGEENIQNYYIIYQEVRYDFPNEGDVDVKSGEITPKFTIESPSEVKVSIDNIIQPSCAGEKGSVTLIGQGGGLAPNENSSLEYGIQGDDESWNSNPTFSNLEPGKYIFLARSPTNCTSLPSEEILISAPPELTFSKPSPGITSSSSTMNGAIGINYDGGTPNYTFELAKENETTLEFETITNPNLFHNSLNQSVEFQELGIGTYRITITDSNGCNLTSENILVTTIPPPQIVDQQVNQILCPNGNNGSITLTISGGVLNYNYQWTINGVMSPIQTTGNQTISLSNLSEPGEYILKVASTGFTEFDDPAGYVSSAITMNPPEEVIIASATPNNISCLGAQDGSISVTASGGSSYEYKLDFFGTWTPLNNGTIPITRGGFYDVYIRNQNNCESDPVLGILISEPDELTVSTTSQNATTNGGNQGSITLTIVGGTPFSEPADPYTITWTRDGQPFTPSTGSTSTNLVNLEAGEYIAQITDVNGCSPLSNPPIVIDQPGPLGITSLTATSVLCRGEATGGITAAVTGVAPFNYIWERQDGQPITSPSTPTIANLAKGIYILRLTDASGDPEVTDTVTITEPLETLYATVVPTAASCYSGNDGSIQITALGGTAPYEYAIDDGFGFQVSNTFNDLAPKTFVVTVRDNNLCKFTTTVEIIEPLQISVTESISNVTSTGGSDGSITLEVSGGTGPYAYSWTGPGINIPRTTKDIDVLVTGNYTVEITSPGNQGGIDGCYFAQTFLVPEPGPLSINNITTTDINCFGEATGSITTMVTGEGTIFYEWTFADGSPILISNGTDGPDITGIDAGSYMLTVTDDNKTTSSAPIIINQPTEALSITNVITTDVNCFEGVNGSVQIEAQGGTGAYTYSLDGVTYQNSPIFNGLAQGSITAYVRDDNNCDFIYPIPVVINEPLELSFVIDLQQPLSAANAADGAITITASGGTGNLSYSWTGPTGFTPINSNVLENLPGGDYLVTITDENYALNNGAGCILVSQQPITIAEPRQLIVSLNQTVFLECNGDDFAEITANVQGGVAPYTFEWFRTENGNDIQLAEDTEIIGNLSAGQYFVRVTDANTISAETVPISITQPEVLEIRVVELTGVLCNGEATGAIEVSVSGGTSPYSFLWSNGSNTQNLIDMEPGEYTLEVIDDNGCFEETSVTINPAPDPVRIVDATTSNVSQYMANDGNISLQIEGGAAPYAINWIRLSDNMEIGNTQEITNLTADSYQVSISDNNGCSLTTIYDISQPDIVEEIITQPSCSGENDGSIEVIVNQGNGTFTFSWDTGASTKNITNLAPGNYTVNIKGFGNGTLTRTYVIEEPIPLEVNLGEDRTLCAGQELVLNATADNANATYDWTSDNGFSSSEPSVTINESGNYSVVVTNQNGCMATGTVFVVVTDDEINAEFAVSSQVFVGESLIAVDISYPLPETQEWILPEGATILKQDSDEAEMVFNAPGEYEIGIITQIGECFAKQTKKVLVTENEVLTSGDGQADPRKLIEDFIIYPNPTDGKFTADIVLSERGNISIKIFNFANNALMASKKDRGASSYTIPFNISGLPSGVYAVLLETPYGNSLRKIILK</sequence>
<dbReference type="PROSITE" id="PS50835">
    <property type="entry name" value="IG_LIKE"/>
    <property type="match status" value="1"/>
</dbReference>